<proteinExistence type="predicted"/>
<feature type="compositionally biased region" description="Basic and acidic residues" evidence="2">
    <location>
        <begin position="80"/>
        <end position="90"/>
    </location>
</feature>
<dbReference type="Pfam" id="PF00076">
    <property type="entry name" value="RRM_1"/>
    <property type="match status" value="4"/>
</dbReference>
<protein>
    <submittedName>
        <fullName evidence="5">Nucleolin-like</fullName>
    </submittedName>
</protein>
<evidence type="ECO:0000256" key="2">
    <source>
        <dbReference type="SAM" id="MobiDB-lite"/>
    </source>
</evidence>
<reference evidence="5" key="1">
    <citation type="submission" date="2025-08" db="UniProtKB">
        <authorList>
            <consortium name="RefSeq"/>
        </authorList>
    </citation>
    <scope>IDENTIFICATION</scope>
</reference>
<feature type="compositionally biased region" description="Basic residues" evidence="2">
    <location>
        <begin position="1"/>
        <end position="11"/>
    </location>
</feature>
<feature type="compositionally biased region" description="Polar residues" evidence="2">
    <location>
        <begin position="29"/>
        <end position="45"/>
    </location>
</feature>
<feature type="compositionally biased region" description="Basic and acidic residues" evidence="2">
    <location>
        <begin position="137"/>
        <end position="152"/>
    </location>
</feature>
<feature type="region of interest" description="Disordered" evidence="2">
    <location>
        <begin position="80"/>
        <end position="177"/>
    </location>
</feature>
<feature type="compositionally biased region" description="Basic residues" evidence="2">
    <location>
        <begin position="153"/>
        <end position="162"/>
    </location>
</feature>
<dbReference type="Proteomes" id="UP000515145">
    <property type="component" value="Chromosome 17"/>
</dbReference>
<dbReference type="InterPro" id="IPR000504">
    <property type="entry name" value="RRM_dom"/>
</dbReference>
<dbReference type="CDD" id="cd00590">
    <property type="entry name" value="RRM_SF"/>
    <property type="match status" value="1"/>
</dbReference>
<feature type="domain" description="RRM" evidence="3">
    <location>
        <begin position="184"/>
        <end position="260"/>
    </location>
</feature>
<dbReference type="PANTHER" id="PTHR15241:SF390">
    <property type="entry name" value="POLYADENYLATE-BINDING PROTEIN"/>
    <property type="match status" value="1"/>
</dbReference>
<feature type="region of interest" description="Disordered" evidence="2">
    <location>
        <begin position="537"/>
        <end position="560"/>
    </location>
</feature>
<gene>
    <name evidence="5" type="primary">LOC114450443</name>
</gene>
<dbReference type="PROSITE" id="PS50102">
    <property type="entry name" value="RRM"/>
    <property type="match status" value="4"/>
</dbReference>
<accession>A0A6P7K4W6</accession>
<dbReference type="SMART" id="SM00360">
    <property type="entry name" value="RRM"/>
    <property type="match status" value="4"/>
</dbReference>
<keyword evidence="1" id="KW-0694">RNA-binding</keyword>
<dbReference type="InParanoid" id="A0A6P7K4W6"/>
<dbReference type="InterPro" id="IPR012677">
    <property type="entry name" value="Nucleotide-bd_a/b_plait_sf"/>
</dbReference>
<organism evidence="4 5">
    <name type="scientific">Parambassis ranga</name>
    <name type="common">Indian glassy fish</name>
    <dbReference type="NCBI Taxonomy" id="210632"/>
    <lineage>
        <taxon>Eukaryota</taxon>
        <taxon>Metazoa</taxon>
        <taxon>Chordata</taxon>
        <taxon>Craniata</taxon>
        <taxon>Vertebrata</taxon>
        <taxon>Euteleostomi</taxon>
        <taxon>Actinopterygii</taxon>
        <taxon>Neopterygii</taxon>
        <taxon>Teleostei</taxon>
        <taxon>Neoteleostei</taxon>
        <taxon>Acanthomorphata</taxon>
        <taxon>Ovalentaria</taxon>
        <taxon>Ambassidae</taxon>
        <taxon>Parambassis</taxon>
    </lineage>
</organism>
<evidence type="ECO:0000313" key="4">
    <source>
        <dbReference type="Proteomes" id="UP000515145"/>
    </source>
</evidence>
<dbReference type="PANTHER" id="PTHR15241">
    <property type="entry name" value="TRANSFORMER-2-RELATED"/>
    <property type="match status" value="1"/>
</dbReference>
<evidence type="ECO:0000313" key="5">
    <source>
        <dbReference type="RefSeq" id="XP_028284370.1"/>
    </source>
</evidence>
<feature type="domain" description="RRM" evidence="3">
    <location>
        <begin position="378"/>
        <end position="451"/>
    </location>
</feature>
<dbReference type="SUPFAM" id="SSF54928">
    <property type="entry name" value="RNA-binding domain, RBD"/>
    <property type="match status" value="2"/>
</dbReference>
<evidence type="ECO:0000259" key="3">
    <source>
        <dbReference type="PROSITE" id="PS50102"/>
    </source>
</evidence>
<dbReference type="GeneID" id="114450443"/>
<keyword evidence="4" id="KW-1185">Reference proteome</keyword>
<feature type="region of interest" description="Disordered" evidence="2">
    <location>
        <begin position="1"/>
        <end position="62"/>
    </location>
</feature>
<name>A0A6P7K4W6_9TELE</name>
<feature type="domain" description="RRM" evidence="3">
    <location>
        <begin position="461"/>
        <end position="536"/>
    </location>
</feature>
<dbReference type="InterPro" id="IPR035979">
    <property type="entry name" value="RBD_domain_sf"/>
</dbReference>
<dbReference type="OrthoDB" id="167718at2759"/>
<dbReference type="AlphaFoldDB" id="A0A6P7K4W6"/>
<dbReference type="Gene3D" id="3.30.70.330">
    <property type="match status" value="4"/>
</dbReference>
<dbReference type="RefSeq" id="XP_028284370.1">
    <property type="nucleotide sequence ID" value="XM_028428569.1"/>
</dbReference>
<dbReference type="GO" id="GO:0003723">
    <property type="term" value="F:RNA binding"/>
    <property type="evidence" value="ECO:0007669"/>
    <property type="project" value="UniProtKB-UniRule"/>
</dbReference>
<feature type="domain" description="RRM" evidence="3">
    <location>
        <begin position="281"/>
        <end position="355"/>
    </location>
</feature>
<evidence type="ECO:0000256" key="1">
    <source>
        <dbReference type="PROSITE-ProRule" id="PRU00176"/>
    </source>
</evidence>
<sequence>MATRRSKRQSKVGKAEEEEDTVKTRENTETVSSREQTVNITSTKSAELEMKQEEEEGCEEQASQMNIEVKGNTCTVTVSWEKKNEERNGEDTEQMTSAEKEEKTLKSSPADAVDYTEETPNQAADIDMEKAEEEECQKDSVTKDTETVPCEKTRKKTRVTTKRKTDPAPETSPSKKTKLINDGLSLFVGNLNNSKTQEEVKSSLQNYFIEQGVLFQDIRLGRTRKHALIDVVSEMDMTKALKLNGEVILEKPVLITRARVRSTDKVKAKAPPLDKKVKDGRCLFLKNVPYNATKKDILKVFRKAVAVRFPGGTEGPSQGIAFVEFKNKITAQKVRQRKQGVKIQGRVLIVSGVGEANMSAVTKSKADDNKGKAAAPSNILFVRNLPHTVREKDLKNAFQKAVGISIPRSNGKRRGFAFVEFASVADAEKALQASQNIKVCQKEVKVEFSENAKPDKEKVSKTLIVMGLAERTTADTLKCAFEGALSARVAVDRETGVSKRFGFVEFENEETSKAVKEDMEDCEIDGSKVMVAYAKAKGEKGQGAKRQSAGPTAGRGGRRLGAVTLQAAVKEVNRKN</sequence>